<gene>
    <name evidence="1" type="ORF">Tci_909600</name>
</gene>
<sequence>TLIVLSALRRSDNENMLSLVILILRYWENLTHAGNPVKEVLLKVESI</sequence>
<reference evidence="1" key="1">
    <citation type="journal article" date="2019" name="Sci. Rep.">
        <title>Draft genome of Tanacetum cinerariifolium, the natural source of mosquito coil.</title>
        <authorList>
            <person name="Yamashiro T."/>
            <person name="Shiraishi A."/>
            <person name="Satake H."/>
            <person name="Nakayama K."/>
        </authorList>
    </citation>
    <scope>NUCLEOTIDE SEQUENCE</scope>
</reference>
<proteinExistence type="predicted"/>
<protein>
    <submittedName>
        <fullName evidence="1">Uncharacterized protein</fullName>
    </submittedName>
</protein>
<dbReference type="AlphaFoldDB" id="A0A699VXH2"/>
<name>A0A699VXH2_TANCI</name>
<evidence type="ECO:0000313" key="1">
    <source>
        <dbReference type="EMBL" id="GFD37631.1"/>
    </source>
</evidence>
<organism evidence="1">
    <name type="scientific">Tanacetum cinerariifolium</name>
    <name type="common">Dalmatian daisy</name>
    <name type="synonym">Chrysanthemum cinerariifolium</name>
    <dbReference type="NCBI Taxonomy" id="118510"/>
    <lineage>
        <taxon>Eukaryota</taxon>
        <taxon>Viridiplantae</taxon>
        <taxon>Streptophyta</taxon>
        <taxon>Embryophyta</taxon>
        <taxon>Tracheophyta</taxon>
        <taxon>Spermatophyta</taxon>
        <taxon>Magnoliopsida</taxon>
        <taxon>eudicotyledons</taxon>
        <taxon>Gunneridae</taxon>
        <taxon>Pentapetalae</taxon>
        <taxon>asterids</taxon>
        <taxon>campanulids</taxon>
        <taxon>Asterales</taxon>
        <taxon>Asteraceae</taxon>
        <taxon>Asteroideae</taxon>
        <taxon>Anthemideae</taxon>
        <taxon>Anthemidinae</taxon>
        <taxon>Tanacetum</taxon>
    </lineage>
</organism>
<accession>A0A699VXH2</accession>
<feature type="non-terminal residue" evidence="1">
    <location>
        <position position="1"/>
    </location>
</feature>
<dbReference type="EMBL" id="BKCJ011488544">
    <property type="protein sequence ID" value="GFD37631.1"/>
    <property type="molecule type" value="Genomic_DNA"/>
</dbReference>
<comment type="caution">
    <text evidence="1">The sequence shown here is derived from an EMBL/GenBank/DDBJ whole genome shotgun (WGS) entry which is preliminary data.</text>
</comment>